<gene>
    <name evidence="1" type="ORF">SAMN05216464_1097</name>
</gene>
<reference evidence="1 2" key="1">
    <citation type="submission" date="2016-10" db="EMBL/GenBank/DDBJ databases">
        <authorList>
            <person name="de Groot N.N."/>
        </authorList>
    </citation>
    <scope>NUCLEOTIDE SEQUENCE [LARGE SCALE GENOMIC DNA]</scope>
    <source>
        <strain evidence="1 2">47C3B</strain>
    </source>
</reference>
<organism evidence="1 2">
    <name type="scientific">Mucilaginibacter pineti</name>
    <dbReference type="NCBI Taxonomy" id="1391627"/>
    <lineage>
        <taxon>Bacteria</taxon>
        <taxon>Pseudomonadati</taxon>
        <taxon>Bacteroidota</taxon>
        <taxon>Sphingobacteriia</taxon>
        <taxon>Sphingobacteriales</taxon>
        <taxon>Sphingobacteriaceae</taxon>
        <taxon>Mucilaginibacter</taxon>
    </lineage>
</organism>
<dbReference type="AlphaFoldDB" id="A0A1G7FD68"/>
<dbReference type="EMBL" id="FNAI01000009">
    <property type="protein sequence ID" value="SDE73883.1"/>
    <property type="molecule type" value="Genomic_DNA"/>
</dbReference>
<dbReference type="Proteomes" id="UP000199072">
    <property type="component" value="Unassembled WGS sequence"/>
</dbReference>
<evidence type="ECO:0000313" key="2">
    <source>
        <dbReference type="Proteomes" id="UP000199072"/>
    </source>
</evidence>
<dbReference type="RefSeq" id="WP_091151284.1">
    <property type="nucleotide sequence ID" value="NZ_FNAI01000009.1"/>
</dbReference>
<sequence>MEEEFFFELLRKVRTNQATKQETDFIDAYYRSFEARTDPTTVLTMPEINDLKNDIKEGLKSRILLHTTKKRN</sequence>
<protein>
    <submittedName>
        <fullName evidence="1">Uncharacterized protein</fullName>
    </submittedName>
</protein>
<name>A0A1G7FD68_9SPHI</name>
<accession>A0A1G7FD68</accession>
<evidence type="ECO:0000313" key="1">
    <source>
        <dbReference type="EMBL" id="SDE73883.1"/>
    </source>
</evidence>
<keyword evidence="2" id="KW-1185">Reference proteome</keyword>
<proteinExistence type="predicted"/>